<dbReference type="PROSITE" id="PS51677">
    <property type="entry name" value="NODB"/>
    <property type="match status" value="1"/>
</dbReference>
<dbReference type="InterPro" id="IPR002509">
    <property type="entry name" value="NODB_dom"/>
</dbReference>
<keyword evidence="2" id="KW-0472">Membrane</keyword>
<dbReference type="InterPro" id="IPR011330">
    <property type="entry name" value="Glyco_hydro/deAcase_b/a-brl"/>
</dbReference>
<dbReference type="Pfam" id="PF01522">
    <property type="entry name" value="Polysacc_deac_1"/>
    <property type="match status" value="1"/>
</dbReference>
<evidence type="ECO:0000256" key="2">
    <source>
        <dbReference type="SAM" id="Phobius"/>
    </source>
</evidence>
<dbReference type="InterPro" id="IPR050248">
    <property type="entry name" value="Polysacc_deacetylase_ArnD"/>
</dbReference>
<reference evidence="4 5" key="1">
    <citation type="submission" date="2023-07" db="EMBL/GenBank/DDBJ databases">
        <title>Genomic Encyclopedia of Type Strains, Phase IV (KMG-IV): sequencing the most valuable type-strain genomes for metagenomic binning, comparative biology and taxonomic classification.</title>
        <authorList>
            <person name="Goeker M."/>
        </authorList>
    </citation>
    <scope>NUCLEOTIDE SEQUENCE [LARGE SCALE GENOMIC DNA]</scope>
    <source>
        <strain evidence="4 5">DSM 20694</strain>
    </source>
</reference>
<name>A0ABT9UP86_9FIRM</name>
<dbReference type="PANTHER" id="PTHR10587">
    <property type="entry name" value="GLYCOSYL TRANSFERASE-RELATED"/>
    <property type="match status" value="1"/>
</dbReference>
<keyword evidence="2" id="KW-0812">Transmembrane</keyword>
<feature type="domain" description="NodB homology" evidence="3">
    <location>
        <begin position="132"/>
        <end position="333"/>
    </location>
</feature>
<dbReference type="CDD" id="cd10944">
    <property type="entry name" value="CE4_SmPgdA_like"/>
    <property type="match status" value="1"/>
</dbReference>
<dbReference type="EMBL" id="JAUSUF010000001">
    <property type="protein sequence ID" value="MDQ0148452.1"/>
    <property type="molecule type" value="Genomic_DNA"/>
</dbReference>
<evidence type="ECO:0000313" key="4">
    <source>
        <dbReference type="EMBL" id="MDQ0148452.1"/>
    </source>
</evidence>
<dbReference type="Proteomes" id="UP001228504">
    <property type="component" value="Unassembled WGS sequence"/>
</dbReference>
<accession>A0ABT9UP86</accession>
<feature type="transmembrane region" description="Helical" evidence="2">
    <location>
        <begin position="34"/>
        <end position="52"/>
    </location>
</feature>
<feature type="region of interest" description="Disordered" evidence="1">
    <location>
        <begin position="70"/>
        <end position="100"/>
    </location>
</feature>
<feature type="compositionally biased region" description="Low complexity" evidence="1">
    <location>
        <begin position="1"/>
        <end position="10"/>
    </location>
</feature>
<feature type="compositionally biased region" description="Basic and acidic residues" evidence="1">
    <location>
        <begin position="82"/>
        <end position="96"/>
    </location>
</feature>
<evidence type="ECO:0000259" key="3">
    <source>
        <dbReference type="PROSITE" id="PS51677"/>
    </source>
</evidence>
<comment type="caution">
    <text evidence="4">The sequence shown here is derived from an EMBL/GenBank/DDBJ whole genome shotgun (WGS) entry which is preliminary data.</text>
</comment>
<dbReference type="Gene3D" id="3.20.20.370">
    <property type="entry name" value="Glycoside hydrolase/deacetylase"/>
    <property type="match status" value="1"/>
</dbReference>
<sequence length="362" mass="41280">MRRNNYNQRRNNIRDNKIRSAKSRNRRRNKNKRIIVLIMALILVISGVSIFVHSRSKSKGINAAAKEEQIKEENNNNNEKAQANKEKAANEEKKAQNEVAKGQNIISSAESYAVPANEVAQMIAGNSKNNNKEIFLTFDDGPSPNTSKILKILKEKGVHATFFVMGNNLKDNKKNQQLLKDEFESGNAIANHTLTHDYKKLYPNNRVNVPYFMKEVKDLNKMMENILGSNFDCRVLRMPGGYMSRRYYKDEGLPSLNKNLDENHITSIDWNASIGDGSSKHYTTKEIIANSARYMKEQKHMILLMHDSGAKVETVKALPELIDFYKEKGYSFKVIKNAPIDSFKDLNTNSTKTDSNQGQKDK</sequence>
<feature type="region of interest" description="Disordered" evidence="1">
    <location>
        <begin position="1"/>
        <end position="27"/>
    </location>
</feature>
<dbReference type="RefSeq" id="WP_307482495.1">
    <property type="nucleotide sequence ID" value="NZ_JAUSUF010000001.1"/>
</dbReference>
<proteinExistence type="predicted"/>
<evidence type="ECO:0000313" key="5">
    <source>
        <dbReference type="Proteomes" id="UP001228504"/>
    </source>
</evidence>
<dbReference type="SUPFAM" id="SSF88713">
    <property type="entry name" value="Glycoside hydrolase/deacetylase"/>
    <property type="match status" value="1"/>
</dbReference>
<protein>
    <submittedName>
        <fullName evidence="4">Peptidoglycan/xylan/chitin deacetylase (PgdA/CDA1 family)/predicted nucleic acid-binding Zn ribbon protein</fullName>
    </submittedName>
</protein>
<organism evidence="4 5">
    <name type="scientific">Eubacterium multiforme</name>
    <dbReference type="NCBI Taxonomy" id="83339"/>
    <lineage>
        <taxon>Bacteria</taxon>
        <taxon>Bacillati</taxon>
        <taxon>Bacillota</taxon>
        <taxon>Clostridia</taxon>
        <taxon>Eubacteriales</taxon>
        <taxon>Eubacteriaceae</taxon>
        <taxon>Eubacterium</taxon>
    </lineage>
</organism>
<evidence type="ECO:0000256" key="1">
    <source>
        <dbReference type="SAM" id="MobiDB-lite"/>
    </source>
</evidence>
<keyword evidence="5" id="KW-1185">Reference proteome</keyword>
<keyword evidence="2" id="KW-1133">Transmembrane helix</keyword>
<gene>
    <name evidence="4" type="ORF">J2S18_000369</name>
</gene>